<comment type="caution">
    <text evidence="2">The sequence shown here is derived from an EMBL/GenBank/DDBJ whole genome shotgun (WGS) entry which is preliminary data.</text>
</comment>
<feature type="compositionally biased region" description="Low complexity" evidence="1">
    <location>
        <begin position="41"/>
        <end position="54"/>
    </location>
</feature>
<feature type="region of interest" description="Disordered" evidence="1">
    <location>
        <begin position="623"/>
        <end position="665"/>
    </location>
</feature>
<name>A0A0F2MAF8_SPOSC</name>
<evidence type="ECO:0000313" key="3">
    <source>
        <dbReference type="Proteomes" id="UP000033710"/>
    </source>
</evidence>
<dbReference type="EMBL" id="AXCR01000007">
    <property type="protein sequence ID" value="KJR85146.1"/>
    <property type="molecule type" value="Genomic_DNA"/>
</dbReference>
<protein>
    <submittedName>
        <fullName evidence="2">Uncharacterized protein</fullName>
    </submittedName>
</protein>
<organism evidence="2 3">
    <name type="scientific">Sporothrix schenckii 1099-18</name>
    <dbReference type="NCBI Taxonomy" id="1397361"/>
    <lineage>
        <taxon>Eukaryota</taxon>
        <taxon>Fungi</taxon>
        <taxon>Dikarya</taxon>
        <taxon>Ascomycota</taxon>
        <taxon>Pezizomycotina</taxon>
        <taxon>Sordariomycetes</taxon>
        <taxon>Sordariomycetidae</taxon>
        <taxon>Ophiostomatales</taxon>
        <taxon>Ophiostomataceae</taxon>
        <taxon>Sporothrix</taxon>
    </lineage>
</organism>
<proteinExistence type="predicted"/>
<dbReference type="RefSeq" id="XP_016587822.1">
    <property type="nucleotide sequence ID" value="XM_016735346.1"/>
</dbReference>
<accession>A0A0F2MAF8</accession>
<dbReference type="GeneID" id="27670623"/>
<feature type="region of interest" description="Disordered" evidence="1">
    <location>
        <begin position="74"/>
        <end position="95"/>
    </location>
</feature>
<dbReference type="InterPro" id="IPR009003">
    <property type="entry name" value="Peptidase_S1_PA"/>
</dbReference>
<reference evidence="2 3" key="1">
    <citation type="journal article" date="2014" name="BMC Genomics">
        <title>Comparative genomics of the major fungal agents of human and animal Sporotrichosis: Sporothrix schenckii and Sporothrix brasiliensis.</title>
        <authorList>
            <person name="Teixeira M.M."/>
            <person name="de Almeida L.G."/>
            <person name="Kubitschek-Barreira P."/>
            <person name="Alves F.L."/>
            <person name="Kioshima E.S."/>
            <person name="Abadio A.K."/>
            <person name="Fernandes L."/>
            <person name="Derengowski L.S."/>
            <person name="Ferreira K.S."/>
            <person name="Souza R.C."/>
            <person name="Ruiz J.C."/>
            <person name="de Andrade N.C."/>
            <person name="Paes H.C."/>
            <person name="Nicola A.M."/>
            <person name="Albuquerque P."/>
            <person name="Gerber A.L."/>
            <person name="Martins V.P."/>
            <person name="Peconick L.D."/>
            <person name="Neto A.V."/>
            <person name="Chaucanez C.B."/>
            <person name="Silva P.A."/>
            <person name="Cunha O.L."/>
            <person name="de Oliveira F.F."/>
            <person name="dos Santos T.C."/>
            <person name="Barros A.L."/>
            <person name="Soares M.A."/>
            <person name="de Oliveira L.M."/>
            <person name="Marini M.M."/>
            <person name="Villalobos-Duno H."/>
            <person name="Cunha M.M."/>
            <person name="de Hoog S."/>
            <person name="da Silveira J.F."/>
            <person name="Henrissat B."/>
            <person name="Nino-Vega G.A."/>
            <person name="Cisalpino P.S."/>
            <person name="Mora-Montes H.M."/>
            <person name="Almeida S.R."/>
            <person name="Stajich J.E."/>
            <person name="Lopes-Bezerra L.M."/>
            <person name="Vasconcelos A.T."/>
            <person name="Felipe M.S."/>
        </authorList>
    </citation>
    <scope>NUCLEOTIDE SEQUENCE [LARGE SCALE GENOMIC DNA]</scope>
    <source>
        <strain evidence="2 3">1099-18</strain>
    </source>
</reference>
<feature type="compositionally biased region" description="Polar residues" evidence="1">
    <location>
        <begin position="648"/>
        <end position="663"/>
    </location>
</feature>
<dbReference type="KEGG" id="ssck:SPSK_08758"/>
<reference evidence="2 3" key="2">
    <citation type="journal article" date="2015" name="Eukaryot. Cell">
        <title>Asexual propagation of a virulent clone complex in a human and feline outbreak of sporotrichosis.</title>
        <authorList>
            <person name="Teixeira Mde M."/>
            <person name="Rodrigues A.M."/>
            <person name="Tsui C.K."/>
            <person name="de Almeida L.G."/>
            <person name="Van Diepeningen A.D."/>
            <person name="van den Ende B.G."/>
            <person name="Fernandes G.F."/>
            <person name="Kano R."/>
            <person name="Hamelin R.C."/>
            <person name="Lopes-Bezerra L.M."/>
            <person name="Vasconcelos A.T."/>
            <person name="de Hoog S."/>
            <person name="de Camargo Z.P."/>
            <person name="Felipe M.S."/>
        </authorList>
    </citation>
    <scope>NUCLEOTIDE SEQUENCE [LARGE SCALE GENOMIC DNA]</scope>
    <source>
        <strain evidence="2 3">1099-18</strain>
    </source>
</reference>
<feature type="compositionally biased region" description="Low complexity" evidence="1">
    <location>
        <begin position="82"/>
        <end position="95"/>
    </location>
</feature>
<dbReference type="OrthoDB" id="5424209at2759"/>
<dbReference type="VEuPathDB" id="FungiDB:SPSK_08758"/>
<sequence length="694" mass="75937">MPRRRQNRRDSQRRQRRQRNQRASVPPRTDENIPPSQVDNQGSSLGPGSSSPQPITAAGPIATQAEAVFFQKDNPETGSTMAGPSHAPTPTSAPASLDGFVEPLENEQRSYFAGLSGGPRLVARTSRTPYVHDHIWDGPRKSLATIGDHPLVQAWSDDVRSALIAALEQAHIDWDYFVPLRIGERPTDSPVVLLVGLRASTDRTWQAAMQAALQCRAIIQDHGVLGVEVEMMQSHVQPRASEASRILASSIEWKYSQGIGPRSRVNLSLAGINAIVQPLLPYPGHAIEQENERERDVQPQKGTMGLFFHLVRPPAELTSSPSLEPAVYGLTSRHVAIGHRLHPNQTVKPDANLPPIQILSSCPHRLSDAFSRFNDLRIQIKQDCRETEQDVSDDPTKGHAVELFMLQLEAPRYIVDLRATLSNVDMLDAQQRLIGPVAYSPCHHTGSHGQWVDWALVRIVKAGVENEVCVRDQLASASLVTVQGLLESTPQYSRVEFHEINVKEGPDDRGFLRLHGRDIPAQPPFDASGIGRTSHVVGKMGAKTGLTFGLTNEIEAVRHVPFETQVGGPVVAFHLIMLGIDGGAFSRPGDSGSCVFDTTGRVVGIVDARVGSASATRYWRKHMRGGDVGDGDGQTNFPDVDAVPDQSRPPTGLSTWGRQSTDDSAPEIDVTFVTPIQWVMDDIRKLTGSEPEII</sequence>
<feature type="region of interest" description="Disordered" evidence="1">
    <location>
        <begin position="1"/>
        <end position="57"/>
    </location>
</feature>
<evidence type="ECO:0000313" key="2">
    <source>
        <dbReference type="EMBL" id="KJR85146.1"/>
    </source>
</evidence>
<dbReference type="SUPFAM" id="SSF50494">
    <property type="entry name" value="Trypsin-like serine proteases"/>
    <property type="match status" value="1"/>
</dbReference>
<dbReference type="AlphaFoldDB" id="A0A0F2MAF8"/>
<evidence type="ECO:0000256" key="1">
    <source>
        <dbReference type="SAM" id="MobiDB-lite"/>
    </source>
</evidence>
<dbReference type="Proteomes" id="UP000033710">
    <property type="component" value="Unassembled WGS sequence"/>
</dbReference>
<gene>
    <name evidence="2" type="ORF">SPSK_08758</name>
</gene>